<comment type="similarity">
    <text evidence="5">Belongs to the MATALPHA1 family.</text>
</comment>
<accession>A0A1S9RYY6</accession>
<name>A0A1S9RYY6_PENBI</name>
<keyword evidence="1 5" id="KW-0805">Transcription regulation</keyword>
<evidence type="ECO:0000256" key="5">
    <source>
        <dbReference type="RuleBase" id="RU003516"/>
    </source>
</evidence>
<comment type="caution">
    <text evidence="7">The sequence shown here is derived from an EMBL/GenBank/DDBJ whole genome shotgun (WGS) entry which is preliminary data.</text>
</comment>
<protein>
    <recommendedName>
        <fullName evidence="6">Alpha box domain-containing protein</fullName>
    </recommendedName>
</protein>
<evidence type="ECO:0000256" key="3">
    <source>
        <dbReference type="ARBA" id="ARBA00023163"/>
    </source>
</evidence>
<comment type="subcellular location">
    <subcellularLocation>
        <location evidence="5">Nucleus</location>
    </subcellularLocation>
</comment>
<keyword evidence="2 5" id="KW-0238">DNA-binding</keyword>
<reference evidence="8" key="1">
    <citation type="submission" date="2015-09" db="EMBL/GenBank/DDBJ databases">
        <authorList>
            <person name="Fill T.P."/>
            <person name="Baretta J.F."/>
            <person name="de Almeida L.G."/>
            <person name="Rocha M."/>
            <person name="de Souza D.H."/>
            <person name="Malavazi I."/>
            <person name="Cerdeira L.T."/>
            <person name="Hong H."/>
            <person name="Samborskyy M."/>
            <person name="de Vasconcelos A.T."/>
            <person name="Leadlay P."/>
            <person name="Rodrigues-Filho E."/>
        </authorList>
    </citation>
    <scope>NUCLEOTIDE SEQUENCE [LARGE SCALE GENOMIC DNA]</scope>
    <source>
        <strain evidence="8">LaBioMMi 136</strain>
    </source>
</reference>
<dbReference type="SUPFAM" id="SSF47095">
    <property type="entry name" value="HMG-box"/>
    <property type="match status" value="1"/>
</dbReference>
<dbReference type="EMBL" id="LJBN01000046">
    <property type="protein sequence ID" value="OOQ90722.1"/>
    <property type="molecule type" value="Genomic_DNA"/>
</dbReference>
<gene>
    <name evidence="7" type="ORF">PEBR_03405</name>
</gene>
<evidence type="ECO:0000256" key="1">
    <source>
        <dbReference type="ARBA" id="ARBA00023015"/>
    </source>
</evidence>
<organism evidence="7 8">
    <name type="scientific">Penicillium brasilianum</name>
    <dbReference type="NCBI Taxonomy" id="104259"/>
    <lineage>
        <taxon>Eukaryota</taxon>
        <taxon>Fungi</taxon>
        <taxon>Dikarya</taxon>
        <taxon>Ascomycota</taxon>
        <taxon>Pezizomycotina</taxon>
        <taxon>Eurotiomycetes</taxon>
        <taxon>Eurotiomycetidae</taxon>
        <taxon>Eurotiales</taxon>
        <taxon>Aspergillaceae</taxon>
        <taxon>Penicillium</taxon>
    </lineage>
</organism>
<evidence type="ECO:0000313" key="7">
    <source>
        <dbReference type="EMBL" id="OOQ90722.1"/>
    </source>
</evidence>
<sequence>MFPNFELSSVDETPDWSLNELRFFDYLASIPYHRAIQLLNICSSRSDLSKLAKLALSYIPDMYFHYELPIFNGKHFEVINDQLTLVEAEGDGLGVLSRQIPPVRGVTQWKGGLAERPVRKRPLNSFMVFRAFIAPAFTGLTQREKSMIASRMWKDDPNKGDWFFIAHAYTTLRDNFQVFERSVPFFAEKIVCDMLLMPPPDMYALMFGVRITSTGPLTFQTGVNPTIPPLRFPPFTVDGCIAYYRANGFAGRQLNNSNYIPWAQRTLHTATLISQALNPFTGRPEDPLNWLFDDNDRLTFGVEEHDLQEIYGNELIGLVPDDDLMLI</sequence>
<feature type="domain" description="Alpha box" evidence="6">
    <location>
        <begin position="118"/>
        <end position="173"/>
    </location>
</feature>
<dbReference type="AlphaFoldDB" id="A0A1S9RYY6"/>
<dbReference type="GO" id="GO:0045895">
    <property type="term" value="P:positive regulation of mating-type specific transcription, DNA-templated"/>
    <property type="evidence" value="ECO:0007669"/>
    <property type="project" value="InterPro"/>
</dbReference>
<keyword evidence="3 5" id="KW-0804">Transcription</keyword>
<dbReference type="GO" id="GO:0005634">
    <property type="term" value="C:nucleus"/>
    <property type="evidence" value="ECO:0007669"/>
    <property type="project" value="UniProtKB-SubCell"/>
</dbReference>
<evidence type="ECO:0000256" key="2">
    <source>
        <dbReference type="ARBA" id="ARBA00023125"/>
    </source>
</evidence>
<proteinExistence type="inferred from homology"/>
<dbReference type="Pfam" id="PF04769">
    <property type="entry name" value="MATalpha_HMGbox"/>
    <property type="match status" value="1"/>
</dbReference>
<dbReference type="InterPro" id="IPR036910">
    <property type="entry name" value="HMG_box_dom_sf"/>
</dbReference>
<evidence type="ECO:0000256" key="4">
    <source>
        <dbReference type="ARBA" id="ARBA00023242"/>
    </source>
</evidence>
<dbReference type="Proteomes" id="UP000190744">
    <property type="component" value="Unassembled WGS sequence"/>
</dbReference>
<dbReference type="GO" id="GO:0008301">
    <property type="term" value="F:DNA binding, bending"/>
    <property type="evidence" value="ECO:0007669"/>
    <property type="project" value="InterPro"/>
</dbReference>
<keyword evidence="4 5" id="KW-0539">Nucleus</keyword>
<dbReference type="InterPro" id="IPR006856">
    <property type="entry name" value="MATalpha_HMGbox"/>
</dbReference>
<evidence type="ECO:0000313" key="8">
    <source>
        <dbReference type="Proteomes" id="UP000190744"/>
    </source>
</evidence>
<evidence type="ECO:0000259" key="6">
    <source>
        <dbReference type="PROSITE" id="PS51325"/>
    </source>
</evidence>
<dbReference type="PROSITE" id="PS51325">
    <property type="entry name" value="ALPHA_BOX"/>
    <property type="match status" value="1"/>
</dbReference>